<dbReference type="STRING" id="1503961.SAMN05421736_109154"/>
<protein>
    <submittedName>
        <fullName evidence="3">Multiple sugar transport system substrate-binding protein</fullName>
    </submittedName>
</protein>
<dbReference type="InterPro" id="IPR050490">
    <property type="entry name" value="Bact_solute-bd_prot1"/>
</dbReference>
<gene>
    <name evidence="3" type="ORF">SAMN05421736_109154</name>
</gene>
<dbReference type="EMBL" id="FNPI01000009">
    <property type="protein sequence ID" value="SDZ31326.1"/>
    <property type="molecule type" value="Genomic_DNA"/>
</dbReference>
<evidence type="ECO:0000256" key="2">
    <source>
        <dbReference type="SAM" id="SignalP"/>
    </source>
</evidence>
<dbReference type="InterPro" id="IPR006059">
    <property type="entry name" value="SBP"/>
</dbReference>
<keyword evidence="4" id="KW-1185">Reference proteome</keyword>
<feature type="region of interest" description="Disordered" evidence="1">
    <location>
        <begin position="26"/>
        <end position="52"/>
    </location>
</feature>
<evidence type="ECO:0000313" key="3">
    <source>
        <dbReference type="EMBL" id="SDZ31326.1"/>
    </source>
</evidence>
<dbReference type="Proteomes" id="UP000198935">
    <property type="component" value="Unassembled WGS sequence"/>
</dbReference>
<dbReference type="PROSITE" id="PS51257">
    <property type="entry name" value="PROKAR_LIPOPROTEIN"/>
    <property type="match status" value="1"/>
</dbReference>
<accession>A0A1H3S009</accession>
<dbReference type="Pfam" id="PF01547">
    <property type="entry name" value="SBP_bac_1"/>
    <property type="match status" value="1"/>
</dbReference>
<feature type="compositionally biased region" description="Acidic residues" evidence="1">
    <location>
        <begin position="38"/>
        <end position="52"/>
    </location>
</feature>
<dbReference type="SUPFAM" id="SSF53850">
    <property type="entry name" value="Periplasmic binding protein-like II"/>
    <property type="match status" value="1"/>
</dbReference>
<dbReference type="CDD" id="cd13585">
    <property type="entry name" value="PBP2_TMBP_like"/>
    <property type="match status" value="1"/>
</dbReference>
<keyword evidence="3" id="KW-0762">Sugar transport</keyword>
<organism evidence="3 4">
    <name type="scientific">Evansella caseinilytica</name>
    <dbReference type="NCBI Taxonomy" id="1503961"/>
    <lineage>
        <taxon>Bacteria</taxon>
        <taxon>Bacillati</taxon>
        <taxon>Bacillota</taxon>
        <taxon>Bacilli</taxon>
        <taxon>Bacillales</taxon>
        <taxon>Bacillaceae</taxon>
        <taxon>Evansella</taxon>
    </lineage>
</organism>
<sequence>MMKKLLFLLLGIMMIFWLAACGNGDDDTSSEPAGGDSDSSDSNDSEPAADDGEEMTLRIAWWGDQTRNDYTNEVIQMYMDQNPNVKIEAEYAGWDDYWQRLAPQAAANELPDIIQMDLSYITQYADNNQLADLTPFIGNQIDVTNIADTIVSGGQVGDGIYGFNLGVNAVGFNYNPALLEEIGVDSLPENWTWDDYMELADKTAAAGYYFDTGMQSDVFFNYYLRTHGQRLYAEDGSGLGYDDDQLFVDFFSMLQELVEKGATPTPDYLAQLAGPEDDPVVKQEGIGIWQWSNQFVGLQQVAGLPFDIHPMPGPNADDGLFLKPSMFFSITENSQHKEAAAQFIDFFVNDVEANKLILGDRGVPGSSVVKDALTSEISEAQALVFEYIEWAEQNSTPMGAPDPAGAGQIIELLDGLAEQMNYGQISPEDAAQNFRNQAQSILSQN</sequence>
<name>A0A1H3S009_9BACI</name>
<evidence type="ECO:0000256" key="1">
    <source>
        <dbReference type="SAM" id="MobiDB-lite"/>
    </source>
</evidence>
<keyword evidence="2" id="KW-0732">Signal</keyword>
<evidence type="ECO:0000313" key="4">
    <source>
        <dbReference type="Proteomes" id="UP000198935"/>
    </source>
</evidence>
<feature type="signal peptide" evidence="2">
    <location>
        <begin position="1"/>
        <end position="19"/>
    </location>
</feature>
<dbReference type="Gene3D" id="3.40.190.10">
    <property type="entry name" value="Periplasmic binding protein-like II"/>
    <property type="match status" value="2"/>
</dbReference>
<feature type="chain" id="PRO_5038641248" evidence="2">
    <location>
        <begin position="20"/>
        <end position="445"/>
    </location>
</feature>
<reference evidence="4" key="1">
    <citation type="submission" date="2016-10" db="EMBL/GenBank/DDBJ databases">
        <authorList>
            <person name="Varghese N."/>
            <person name="Submissions S."/>
        </authorList>
    </citation>
    <scope>NUCLEOTIDE SEQUENCE [LARGE SCALE GENOMIC DNA]</scope>
    <source>
        <strain evidence="4">SP</strain>
    </source>
</reference>
<dbReference type="PANTHER" id="PTHR43649">
    <property type="entry name" value="ARABINOSE-BINDING PROTEIN-RELATED"/>
    <property type="match status" value="1"/>
</dbReference>
<dbReference type="AlphaFoldDB" id="A0A1H3S009"/>
<proteinExistence type="predicted"/>
<dbReference type="PANTHER" id="PTHR43649:SF11">
    <property type="entry name" value="ABC TRANSPORTER SUBSTRATE-BINDING PROTEIN YESO-RELATED"/>
    <property type="match status" value="1"/>
</dbReference>
<keyword evidence="3" id="KW-0813">Transport</keyword>